<comment type="caution">
    <text evidence="2">The sequence shown here is derived from an EMBL/GenBank/DDBJ whole genome shotgun (WGS) entry which is preliminary data.</text>
</comment>
<accession>A0A5C6G4R3</accession>
<name>A0A5C6G4R3_METRR</name>
<dbReference type="AlphaFoldDB" id="A0A5C6G4R3"/>
<organism evidence="2 3">
    <name type="scientific">Metarhizium rileyi (strain RCEF 4871)</name>
    <name type="common">Nomuraea rileyi</name>
    <dbReference type="NCBI Taxonomy" id="1649241"/>
    <lineage>
        <taxon>Eukaryota</taxon>
        <taxon>Fungi</taxon>
        <taxon>Dikarya</taxon>
        <taxon>Ascomycota</taxon>
        <taxon>Pezizomycotina</taxon>
        <taxon>Sordariomycetes</taxon>
        <taxon>Hypocreomycetidae</taxon>
        <taxon>Hypocreales</taxon>
        <taxon>Clavicipitaceae</taxon>
        <taxon>Metarhizium</taxon>
    </lineage>
</organism>
<protein>
    <submittedName>
        <fullName evidence="2">Uncharacterized protein</fullName>
    </submittedName>
</protein>
<dbReference type="Proteomes" id="UP000317257">
    <property type="component" value="Unassembled WGS sequence"/>
</dbReference>
<proteinExistence type="predicted"/>
<evidence type="ECO:0000256" key="1">
    <source>
        <dbReference type="SAM" id="MobiDB-lite"/>
    </source>
</evidence>
<gene>
    <name evidence="2" type="ORF">ED733_001293</name>
</gene>
<feature type="region of interest" description="Disordered" evidence="1">
    <location>
        <begin position="62"/>
        <end position="101"/>
    </location>
</feature>
<evidence type="ECO:0000313" key="3">
    <source>
        <dbReference type="Proteomes" id="UP000317257"/>
    </source>
</evidence>
<evidence type="ECO:0000313" key="2">
    <source>
        <dbReference type="EMBL" id="TWU71488.1"/>
    </source>
</evidence>
<dbReference type="EMBL" id="SBHS01000043">
    <property type="protein sequence ID" value="TWU71488.1"/>
    <property type="molecule type" value="Genomic_DNA"/>
</dbReference>
<reference evidence="3" key="1">
    <citation type="submission" date="2018-12" db="EMBL/GenBank/DDBJ databases">
        <title>The complete genome of Metarhizium rileyi, a key fungal pathogen of Lepidoptera.</title>
        <authorList>
            <person name="Binneck E."/>
            <person name="Lastra C.C.L."/>
            <person name="Sosa-Gomez D.R."/>
        </authorList>
    </citation>
    <scope>NUCLEOTIDE SEQUENCE [LARGE SCALE GENOMIC DNA]</scope>
    <source>
        <strain evidence="3">Cep018-CH2</strain>
    </source>
</reference>
<feature type="compositionally biased region" description="Polar residues" evidence="1">
    <location>
        <begin position="70"/>
        <end position="81"/>
    </location>
</feature>
<sequence>MSREAIIDGRQAVKTRLKAEALGMAGTAFGTDQKAPTVATAGVFDRICMGKTNGYVQQTLARPVEEESTGRNNGLVTSSDLVTEMPGKKNPDGKPANLPWE</sequence>